<dbReference type="PROSITE" id="PS51186">
    <property type="entry name" value="GNAT"/>
    <property type="match status" value="1"/>
</dbReference>
<dbReference type="CDD" id="cd04301">
    <property type="entry name" value="NAT_SF"/>
    <property type="match status" value="1"/>
</dbReference>
<dbReference type="SUPFAM" id="SSF55729">
    <property type="entry name" value="Acyl-CoA N-acyltransferases (Nat)"/>
    <property type="match status" value="1"/>
</dbReference>
<dbReference type="InterPro" id="IPR000182">
    <property type="entry name" value="GNAT_dom"/>
</dbReference>
<feature type="domain" description="N-acetyltransferase" evidence="1">
    <location>
        <begin position="203"/>
        <end position="343"/>
    </location>
</feature>
<dbReference type="RefSeq" id="WP_207257271.1">
    <property type="nucleotide sequence ID" value="NZ_JAFMPP010000005.1"/>
</dbReference>
<protein>
    <submittedName>
        <fullName evidence="2">GNAT family N-acetyltransferase</fullName>
    </submittedName>
</protein>
<reference evidence="2" key="1">
    <citation type="submission" date="2021-03" db="EMBL/GenBank/DDBJ databases">
        <title>Whole genome sequence of Jiella sp. CQZ9-1.</title>
        <authorList>
            <person name="Tuo L."/>
        </authorList>
    </citation>
    <scope>NUCLEOTIDE SEQUENCE</scope>
    <source>
        <strain evidence="2">CQZ9-1</strain>
    </source>
</reference>
<accession>A0A939JVY7</accession>
<dbReference type="Gene3D" id="3.40.630.30">
    <property type="match status" value="1"/>
</dbReference>
<evidence type="ECO:0000259" key="1">
    <source>
        <dbReference type="PROSITE" id="PS51186"/>
    </source>
</evidence>
<sequence length="380" mass="43144">MVNQTEDGIAKAARLIEVRNSVSRGAIDALLPKAEKAIGRLASPETIERLTRSNPDTIWLVSRRGRQPEGFVTVLLLNRDGYEALLDGRMNLFDPEERYLVRQAETPAAVYSWASYTPGLLANAIPMVVDHFSSPRYAGADMIANVTTERGRRAMLRLGFEEGVEWRGKFKPHLFVKHRSKTSLLRPRPRYDRQIAPARDTGITVVHGIDQLFKVAAIRSAVYIGEQSCPFDEEFDGNDFAATHLLYSVEGEPAGCMRIRFFGDFAKMERLAVRKEFRQSTIAFELVRASVQLCRDKGFRKLYGHAREDYLPFWQRFGFKVKHNGTPFGFSGHSFVEMVDDIEPPPHAISIDDDPYRLIRPEGQWAYPGVLDPQGRSPWL</sequence>
<comment type="caution">
    <text evidence="2">The sequence shown here is derived from an EMBL/GenBank/DDBJ whole genome shotgun (WGS) entry which is preliminary data.</text>
</comment>
<dbReference type="EMBL" id="JAFMPP010000005">
    <property type="protein sequence ID" value="MBO0662482.1"/>
    <property type="molecule type" value="Genomic_DNA"/>
</dbReference>
<proteinExistence type="predicted"/>
<dbReference type="InterPro" id="IPR016181">
    <property type="entry name" value="Acyl_CoA_acyltransferase"/>
</dbReference>
<dbReference type="AlphaFoldDB" id="A0A939JVY7"/>
<dbReference type="Proteomes" id="UP000664122">
    <property type="component" value="Unassembled WGS sequence"/>
</dbReference>
<keyword evidence="3" id="KW-1185">Reference proteome</keyword>
<name>A0A939JVY7_9HYPH</name>
<organism evidence="2 3">
    <name type="scientific">Jiella flava</name>
    <dbReference type="NCBI Taxonomy" id="2816857"/>
    <lineage>
        <taxon>Bacteria</taxon>
        <taxon>Pseudomonadati</taxon>
        <taxon>Pseudomonadota</taxon>
        <taxon>Alphaproteobacteria</taxon>
        <taxon>Hyphomicrobiales</taxon>
        <taxon>Aurantimonadaceae</taxon>
        <taxon>Jiella</taxon>
    </lineage>
</organism>
<evidence type="ECO:0000313" key="2">
    <source>
        <dbReference type="EMBL" id="MBO0662482.1"/>
    </source>
</evidence>
<evidence type="ECO:0000313" key="3">
    <source>
        <dbReference type="Proteomes" id="UP000664122"/>
    </source>
</evidence>
<dbReference type="Pfam" id="PF00583">
    <property type="entry name" value="Acetyltransf_1"/>
    <property type="match status" value="1"/>
</dbReference>
<dbReference type="GO" id="GO:0016747">
    <property type="term" value="F:acyltransferase activity, transferring groups other than amino-acyl groups"/>
    <property type="evidence" value="ECO:0007669"/>
    <property type="project" value="InterPro"/>
</dbReference>
<gene>
    <name evidence="2" type="ORF">J1C48_07840</name>
</gene>